<dbReference type="Pfam" id="PF05368">
    <property type="entry name" value="NmrA"/>
    <property type="match status" value="1"/>
</dbReference>
<evidence type="ECO:0000259" key="1">
    <source>
        <dbReference type="Pfam" id="PF05368"/>
    </source>
</evidence>
<accession>A0A4R8PRX6</accession>
<dbReference type="PANTHER" id="PTHR43162">
    <property type="match status" value="1"/>
</dbReference>
<name>A0A4R8PRX6_9PEZI</name>
<feature type="domain" description="NmrA-like" evidence="1">
    <location>
        <begin position="2"/>
        <end position="252"/>
    </location>
</feature>
<dbReference type="PANTHER" id="PTHR43162:SF1">
    <property type="entry name" value="PRESTALK A DIFFERENTIATION PROTEIN A"/>
    <property type="match status" value="1"/>
</dbReference>
<dbReference type="AlphaFoldDB" id="A0A4R8PRX6"/>
<dbReference type="InterPro" id="IPR008030">
    <property type="entry name" value="NmrA-like"/>
</dbReference>
<gene>
    <name evidence="2" type="primary">azoB</name>
    <name evidence="2" type="ORF">C8035_v004319</name>
</gene>
<dbReference type="Gene3D" id="3.40.50.720">
    <property type="entry name" value="NAD(P)-binding Rossmann-like Domain"/>
    <property type="match status" value="1"/>
</dbReference>
<organism evidence="2 3">
    <name type="scientific">Colletotrichum spinosum</name>
    <dbReference type="NCBI Taxonomy" id="1347390"/>
    <lineage>
        <taxon>Eukaryota</taxon>
        <taxon>Fungi</taxon>
        <taxon>Dikarya</taxon>
        <taxon>Ascomycota</taxon>
        <taxon>Pezizomycotina</taxon>
        <taxon>Sordariomycetes</taxon>
        <taxon>Hypocreomycetidae</taxon>
        <taxon>Glomerellales</taxon>
        <taxon>Glomerellaceae</taxon>
        <taxon>Colletotrichum</taxon>
        <taxon>Colletotrichum orbiculare species complex</taxon>
    </lineage>
</organism>
<protein>
    <submittedName>
        <fullName evidence="2">NAD(P)H azoreductase</fullName>
    </submittedName>
</protein>
<comment type="caution">
    <text evidence="2">The sequence shown here is derived from an EMBL/GenBank/DDBJ whole genome shotgun (WGS) entry which is preliminary data.</text>
</comment>
<keyword evidence="3" id="KW-1185">Reference proteome</keyword>
<dbReference type="EMBL" id="QAPG01010712">
    <property type="protein sequence ID" value="TDZ13543.1"/>
    <property type="molecule type" value="Genomic_DNA"/>
</dbReference>
<proteinExistence type="predicted"/>
<dbReference type="SUPFAM" id="SSF51735">
    <property type="entry name" value="NAD(P)-binding Rossmann-fold domains"/>
    <property type="match status" value="1"/>
</dbReference>
<dbReference type="Proteomes" id="UP000295083">
    <property type="component" value="Unassembled WGS sequence"/>
</dbReference>
<reference evidence="2 3" key="1">
    <citation type="submission" date="2018-11" db="EMBL/GenBank/DDBJ databases">
        <title>Genome sequence and assembly of Colletotrichum spinosum.</title>
        <authorList>
            <person name="Gan P."/>
            <person name="Shirasu K."/>
        </authorList>
    </citation>
    <scope>NUCLEOTIDE SEQUENCE [LARGE SCALE GENOMIC DNA]</scope>
    <source>
        <strain evidence="2 3">CBS 515.97</strain>
    </source>
</reference>
<sequence length="305" mass="33599">MRVAVFGATGEQGVAQVSALTAANHTPIAVSRRPTLTGEATVETRLADFNDLDAVRAAINGVDAVFLNLPSFQPPEPLIAAARVIGREATKQPSLKLIVLNTSMPVPEKSANIETQEDRREIRRVLREETELSGVSVVSIQPVVYLDNLLSGWMLHRLRDEGRIVYCHKPDLEVSWISHDDLAALMVAALTRDPKDLDGRDIPVGGPETVRLSQLAEQLSTAWGREVGYESQSVKDFATEFSERIGDAMAGLEKEGVVDEMRRAYAWYNNAEEKPFRVDMGPVLEVLPAKLTSIEAWGRRKGSPF</sequence>
<evidence type="ECO:0000313" key="2">
    <source>
        <dbReference type="EMBL" id="TDZ13543.1"/>
    </source>
</evidence>
<dbReference type="InterPro" id="IPR036291">
    <property type="entry name" value="NAD(P)-bd_dom_sf"/>
</dbReference>
<evidence type="ECO:0000313" key="3">
    <source>
        <dbReference type="Proteomes" id="UP000295083"/>
    </source>
</evidence>
<dbReference type="InterPro" id="IPR051604">
    <property type="entry name" value="Ergot_Alk_Oxidoreductase"/>
</dbReference>